<dbReference type="KEGG" id="ppr:PBPRB1673"/>
<organism evidence="1 2">
    <name type="scientific">Photobacterium profundum (strain SS9)</name>
    <dbReference type="NCBI Taxonomy" id="298386"/>
    <lineage>
        <taxon>Bacteria</taxon>
        <taxon>Pseudomonadati</taxon>
        <taxon>Pseudomonadota</taxon>
        <taxon>Gammaproteobacteria</taxon>
        <taxon>Vibrionales</taxon>
        <taxon>Vibrionaceae</taxon>
        <taxon>Photobacterium</taxon>
    </lineage>
</organism>
<keyword evidence="2" id="KW-1185">Reference proteome</keyword>
<dbReference type="Proteomes" id="UP000000593">
    <property type="component" value="Chromosome 2"/>
</dbReference>
<sequence length="98" mass="11045">MVFVARPYRWYSSWGESMIISSISEIYNGVVNHYQFTVACHAENQTPENTAAFRISRLNERVANQLNALADMGDGELAHKFQMEAQSLELHGNSPTPV</sequence>
<evidence type="ECO:0000313" key="1">
    <source>
        <dbReference type="EMBL" id="CAG23533.1"/>
    </source>
</evidence>
<dbReference type="HOGENOM" id="CLU_2331288_0_0_6"/>
<accession>Q6LGP7</accession>
<dbReference type="AlphaFoldDB" id="Q6LGP7"/>
<reference evidence="2" key="1">
    <citation type="journal article" date="2005" name="Science">
        <title>Life at depth: Photobacterium profundum genome sequence and expression analysis.</title>
        <authorList>
            <person name="Vezzi A."/>
            <person name="Campanaro S."/>
            <person name="D'Angelo M."/>
            <person name="Simonato F."/>
            <person name="Vitulo N."/>
            <person name="Lauro F.M."/>
            <person name="Cestaro A."/>
            <person name="Malacrida G."/>
            <person name="Simionati B."/>
            <person name="Cannata N."/>
            <person name="Romualdi C."/>
            <person name="Bartlett D.H."/>
            <person name="Valle G."/>
        </authorList>
    </citation>
    <scope>NUCLEOTIDE SEQUENCE [LARGE SCALE GENOMIC DNA]</scope>
    <source>
        <strain evidence="2">ATCC BAA-1253 / SS9</strain>
    </source>
</reference>
<name>Q6LGP7_PHOPR</name>
<evidence type="ECO:0000313" key="2">
    <source>
        <dbReference type="Proteomes" id="UP000000593"/>
    </source>
</evidence>
<dbReference type="EMBL" id="CR378680">
    <property type="protein sequence ID" value="CAG23533.1"/>
    <property type="molecule type" value="Genomic_DNA"/>
</dbReference>
<proteinExistence type="predicted"/>
<gene>
    <name evidence="1" type="ordered locus">PBPRB1673</name>
</gene>
<protein>
    <submittedName>
        <fullName evidence="1">Uncharacterized protein</fullName>
    </submittedName>
</protein>